<dbReference type="Gene3D" id="3.50.50.60">
    <property type="entry name" value="FAD/NAD(P)-binding domain"/>
    <property type="match status" value="1"/>
</dbReference>
<dbReference type="GO" id="GO:0004497">
    <property type="term" value="F:monooxygenase activity"/>
    <property type="evidence" value="ECO:0007669"/>
    <property type="project" value="UniProtKB-KW"/>
</dbReference>
<dbReference type="PRINTS" id="PR00420">
    <property type="entry name" value="RNGMNOXGNASE"/>
</dbReference>
<name>A0ABW4ALL8_9ACTN</name>
<dbReference type="SUPFAM" id="SSF51905">
    <property type="entry name" value="FAD/NAD(P)-binding domain"/>
    <property type="match status" value="1"/>
</dbReference>
<gene>
    <name evidence="2" type="ORF">ACFQ5G_40615</name>
</gene>
<protein>
    <submittedName>
        <fullName evidence="2">FAD-dependent monooxygenase</fullName>
    </submittedName>
</protein>
<evidence type="ECO:0000313" key="2">
    <source>
        <dbReference type="EMBL" id="MFD1371674.1"/>
    </source>
</evidence>
<dbReference type="Proteomes" id="UP001597183">
    <property type="component" value="Unassembled WGS sequence"/>
</dbReference>
<keyword evidence="3" id="KW-1185">Reference proteome</keyword>
<feature type="domain" description="FAD-binding" evidence="1">
    <location>
        <begin position="5"/>
        <end position="166"/>
    </location>
</feature>
<accession>A0ABW4ALL8</accession>
<sequence length="389" mass="42218">MTNSRVLISGAGIGGPALAFWLAERGLQVTVVERAEGLREAGYKVDVRGSATEVLRKMGLLAACQAADTGMRRITYVKSNGVPIAALPADLLMGRRGDDLEIMRWDLSRILHDATADRVEYVFGDAVDTLQDGPEGVDVTFEKGAPRRFDYVVGADGLHSATRRKVMGATPLSHLGAYISIYTVPNLLGLEREEVMYSRPGRLVFAYAMEPDQPARVGLTFASPLLDVDRRDVAGQKALVRAAFAGQGWKVPEFLDAMDDAPDFYFDSMSQVELPSWSAGRVALLGDAAHCPAPASGQGTSLALVGAYLLGRHLGTPGGFSAYERAMRPYAEKNLAFGRKMAKDMVPGGRLSIAFRNYGMRTLKYHPRKEQMIDRILAPMHEAANAIAI</sequence>
<dbReference type="Pfam" id="PF01494">
    <property type="entry name" value="FAD_binding_3"/>
    <property type="match status" value="2"/>
</dbReference>
<reference evidence="3" key="1">
    <citation type="journal article" date="2019" name="Int. J. Syst. Evol. Microbiol.">
        <title>The Global Catalogue of Microorganisms (GCM) 10K type strain sequencing project: providing services to taxonomists for standard genome sequencing and annotation.</title>
        <authorList>
            <consortium name="The Broad Institute Genomics Platform"/>
            <consortium name="The Broad Institute Genome Sequencing Center for Infectious Disease"/>
            <person name="Wu L."/>
            <person name="Ma J."/>
        </authorList>
    </citation>
    <scope>NUCLEOTIDE SEQUENCE [LARGE SCALE GENOMIC DNA]</scope>
    <source>
        <strain evidence="3">CCM 7526</strain>
    </source>
</reference>
<dbReference type="RefSeq" id="WP_317791186.1">
    <property type="nucleotide sequence ID" value="NZ_AP028461.1"/>
</dbReference>
<dbReference type="PANTHER" id="PTHR46865:SF2">
    <property type="entry name" value="MONOOXYGENASE"/>
    <property type="match status" value="1"/>
</dbReference>
<dbReference type="PANTHER" id="PTHR46865">
    <property type="entry name" value="OXIDOREDUCTASE-RELATED"/>
    <property type="match status" value="1"/>
</dbReference>
<dbReference type="InterPro" id="IPR036188">
    <property type="entry name" value="FAD/NAD-bd_sf"/>
</dbReference>
<dbReference type="InterPro" id="IPR051704">
    <property type="entry name" value="FAD_aromatic-hydroxylase"/>
</dbReference>
<dbReference type="EMBL" id="JBHTMK010000052">
    <property type="protein sequence ID" value="MFD1371674.1"/>
    <property type="molecule type" value="Genomic_DNA"/>
</dbReference>
<evidence type="ECO:0000313" key="3">
    <source>
        <dbReference type="Proteomes" id="UP001597183"/>
    </source>
</evidence>
<dbReference type="Gene3D" id="3.30.9.10">
    <property type="entry name" value="D-Amino Acid Oxidase, subunit A, domain 2"/>
    <property type="match status" value="1"/>
</dbReference>
<proteinExistence type="predicted"/>
<dbReference type="InterPro" id="IPR002938">
    <property type="entry name" value="FAD-bd"/>
</dbReference>
<evidence type="ECO:0000259" key="1">
    <source>
        <dbReference type="Pfam" id="PF01494"/>
    </source>
</evidence>
<feature type="domain" description="FAD-binding" evidence="1">
    <location>
        <begin position="274"/>
        <end position="342"/>
    </location>
</feature>
<comment type="caution">
    <text evidence="2">The sequence shown here is derived from an EMBL/GenBank/DDBJ whole genome shotgun (WGS) entry which is preliminary data.</text>
</comment>
<organism evidence="2 3">
    <name type="scientific">Actinoplanes sichuanensis</name>
    <dbReference type="NCBI Taxonomy" id="512349"/>
    <lineage>
        <taxon>Bacteria</taxon>
        <taxon>Bacillati</taxon>
        <taxon>Actinomycetota</taxon>
        <taxon>Actinomycetes</taxon>
        <taxon>Micromonosporales</taxon>
        <taxon>Micromonosporaceae</taxon>
        <taxon>Actinoplanes</taxon>
    </lineage>
</organism>
<keyword evidence="2" id="KW-0560">Oxidoreductase</keyword>
<keyword evidence="2" id="KW-0503">Monooxygenase</keyword>